<dbReference type="GO" id="GO:0016887">
    <property type="term" value="F:ATP hydrolysis activity"/>
    <property type="evidence" value="ECO:0007669"/>
    <property type="project" value="InterPro"/>
</dbReference>
<dbReference type="Pfam" id="PF13304">
    <property type="entry name" value="AAA_21"/>
    <property type="match status" value="1"/>
</dbReference>
<dbReference type="AlphaFoldDB" id="A0A1X0WR40"/>
<dbReference type="PANTHER" id="PTHR43581">
    <property type="entry name" value="ATP/GTP PHOSPHATASE"/>
    <property type="match status" value="1"/>
</dbReference>
<gene>
    <name evidence="2" type="ORF">ATE34_03710</name>
</gene>
<evidence type="ECO:0000313" key="3">
    <source>
        <dbReference type="Proteomes" id="UP000192428"/>
    </source>
</evidence>
<feature type="domain" description="ATPase AAA-type core" evidence="1">
    <location>
        <begin position="269"/>
        <end position="383"/>
    </location>
</feature>
<dbReference type="PANTHER" id="PTHR43581:SF2">
    <property type="entry name" value="EXCINUCLEASE ATPASE SUBUNIT"/>
    <property type="match status" value="1"/>
</dbReference>
<dbReference type="InterPro" id="IPR027417">
    <property type="entry name" value="P-loop_NTPase"/>
</dbReference>
<reference evidence="2 3" key="1">
    <citation type="journal article" date="2016" name="PLoS ONE">
        <title>Comparative Genomics Analysis of Streptococcus tigurinus Strains Identifies Genetic Elements Specifically and Uniquely Present in Highly Virulent Strains.</title>
        <authorList>
            <person name="Diene S.M."/>
            <person name="Francois P."/>
            <person name="Zbinden A."/>
            <person name="Entenza J.M."/>
            <person name="Resch G."/>
        </authorList>
    </citation>
    <scope>NUCLEOTIDE SEQUENCE [LARGE SCALE GENOMIC DNA]</scope>
    <source>
        <strain evidence="2 3">AZ_8</strain>
    </source>
</reference>
<dbReference type="SUPFAM" id="SSF52540">
    <property type="entry name" value="P-loop containing nucleoside triphosphate hydrolases"/>
    <property type="match status" value="1"/>
</dbReference>
<evidence type="ECO:0000259" key="1">
    <source>
        <dbReference type="Pfam" id="PF13304"/>
    </source>
</evidence>
<proteinExistence type="predicted"/>
<comment type="caution">
    <text evidence="2">The sequence shown here is derived from an EMBL/GenBank/DDBJ whole genome shotgun (WGS) entry which is preliminary data.</text>
</comment>
<dbReference type="InterPro" id="IPR051396">
    <property type="entry name" value="Bact_Antivir_Def_Nuclease"/>
</dbReference>
<dbReference type="GO" id="GO:0005524">
    <property type="term" value="F:ATP binding"/>
    <property type="evidence" value="ECO:0007669"/>
    <property type="project" value="InterPro"/>
</dbReference>
<protein>
    <recommendedName>
        <fullName evidence="1">ATPase AAA-type core domain-containing protein</fullName>
    </recommendedName>
</protein>
<dbReference type="CDD" id="cd00267">
    <property type="entry name" value="ABC_ATPase"/>
    <property type="match status" value="1"/>
</dbReference>
<dbReference type="EMBL" id="LNVF01000001">
    <property type="protein sequence ID" value="ORJ29236.1"/>
    <property type="molecule type" value="Genomic_DNA"/>
</dbReference>
<dbReference type="Gene3D" id="3.40.50.300">
    <property type="entry name" value="P-loop containing nucleotide triphosphate hydrolases"/>
    <property type="match status" value="1"/>
</dbReference>
<dbReference type="RefSeq" id="WP_061587564.1">
    <property type="nucleotide sequence ID" value="NZ_LAWC01000001.1"/>
</dbReference>
<dbReference type="Proteomes" id="UP000192428">
    <property type="component" value="Unassembled WGS sequence"/>
</dbReference>
<evidence type="ECO:0000313" key="2">
    <source>
        <dbReference type="EMBL" id="ORJ29236.1"/>
    </source>
</evidence>
<dbReference type="InterPro" id="IPR003959">
    <property type="entry name" value="ATPase_AAA_core"/>
</dbReference>
<name>A0A1X0WR40_STROR</name>
<accession>A0A1X0WR40</accession>
<organism evidence="2 3">
    <name type="scientific">Streptococcus oralis subsp. tigurinus</name>
    <dbReference type="NCBI Taxonomy" id="1077464"/>
    <lineage>
        <taxon>Bacteria</taxon>
        <taxon>Bacillati</taxon>
        <taxon>Bacillota</taxon>
        <taxon>Bacilli</taxon>
        <taxon>Lactobacillales</taxon>
        <taxon>Streptococcaceae</taxon>
        <taxon>Streptococcus</taxon>
    </lineage>
</organism>
<sequence>MDITYKFLDNPKEINLSIEGFSVLYGDNGVGKTRILRTLSSIANLKKISSSVLELLEKNNLEYIKINNESILSIFDGENRENKLADNLYDNFINDHSDAFKDLCIVFSEIINQNRFVPFFPISKFVGYSRRLERILERGTRRNLYQEISMLINGITHLLREIERSVRNIDIDVEFDMELINLSKDILEYISWNFDNYKFKNSFRSEISESLNENFFSEPLFQNKNSKYISPELSEFKAAESLMTQELLIAKQNCANYKLKCSYDAEATEYIKDIAYYIERLALLNDFLARYSNIKLEVNMENYSSLIAKKNGDEIELSFLSSGEQRLITLLANCIFSDEKIILIDEPEISLSIKNQSKLMLDMSNILKKANKTLIIATHAPYIFKACKELGFNRVEL</sequence>